<gene>
    <name evidence="1" type="ordered locus">AXX17_At5g33900</name>
</gene>
<organism evidence="1 2">
    <name type="scientific">Arabidopsis thaliana</name>
    <name type="common">Mouse-ear cress</name>
    <dbReference type="NCBI Taxonomy" id="3702"/>
    <lineage>
        <taxon>Eukaryota</taxon>
        <taxon>Viridiplantae</taxon>
        <taxon>Streptophyta</taxon>
        <taxon>Embryophyta</taxon>
        <taxon>Tracheophyta</taxon>
        <taxon>Spermatophyta</taxon>
        <taxon>Magnoliopsida</taxon>
        <taxon>eudicotyledons</taxon>
        <taxon>Gunneridae</taxon>
        <taxon>Pentapetalae</taxon>
        <taxon>rosids</taxon>
        <taxon>malvids</taxon>
        <taxon>Brassicales</taxon>
        <taxon>Brassicaceae</taxon>
        <taxon>Camelineae</taxon>
        <taxon>Arabidopsis</taxon>
    </lineage>
</organism>
<comment type="caution">
    <text evidence="1">The sequence shown here is derived from an EMBL/GenBank/DDBJ whole genome shotgun (WGS) entry which is preliminary data.</text>
</comment>
<reference evidence="2" key="1">
    <citation type="journal article" date="2016" name="Proc. Natl. Acad. Sci. U.S.A.">
        <title>Chromosome-level assembly of Arabidopsis thaliana Ler reveals the extent of translocation and inversion polymorphisms.</title>
        <authorList>
            <person name="Zapata L."/>
            <person name="Ding J."/>
            <person name="Willing E.M."/>
            <person name="Hartwig B."/>
            <person name="Bezdan D."/>
            <person name="Jiao W.B."/>
            <person name="Patel V."/>
            <person name="Velikkakam James G."/>
            <person name="Koornneef M."/>
            <person name="Ossowski S."/>
            <person name="Schneeberger K."/>
        </authorList>
    </citation>
    <scope>NUCLEOTIDE SEQUENCE [LARGE SCALE GENOMIC DNA]</scope>
    <source>
        <strain evidence="2">cv. Landsberg erecta</strain>
    </source>
</reference>
<protein>
    <submittedName>
        <fullName evidence="1">Uncharacterized protein</fullName>
    </submittedName>
</protein>
<dbReference type="Proteomes" id="UP000078284">
    <property type="component" value="Chromosome 5"/>
</dbReference>
<name>A0A178UPA3_ARATH</name>
<dbReference type="EMBL" id="LUHQ01000005">
    <property type="protein sequence ID" value="OAO95330.1"/>
    <property type="molecule type" value="Genomic_DNA"/>
</dbReference>
<accession>A0A178UPA3</accession>
<proteinExistence type="predicted"/>
<sequence length="62" mass="7132">MASWLKLFEKRLCGRQVNRRKLQNVSMPTSPLIMESYPEDCRKGPSLLDLSKKPHILSFAVS</sequence>
<dbReference type="AlphaFoldDB" id="A0A178UPA3"/>
<evidence type="ECO:0000313" key="1">
    <source>
        <dbReference type="EMBL" id="OAO95330.1"/>
    </source>
</evidence>
<evidence type="ECO:0000313" key="2">
    <source>
        <dbReference type="Proteomes" id="UP000078284"/>
    </source>
</evidence>